<keyword evidence="2" id="KW-1185">Reference proteome</keyword>
<proteinExistence type="predicted"/>
<dbReference type="STRING" id="1847728.BTM29_03640"/>
<sequence length="731" mass="78701">MAKRKFLKYTSIIFFQLIIVLTAFALNTKNIQAEETPSYLTEIPPGMDYNQVKSKIFVTDTASKTLITGDKNGSGISNNAFGSPVNGVFPAFIDIGGTNSPQGTLWSTDDTSFDVTKSHTISMWTYFNTEPIDGGLAFVLQNDPRGVQALSTVTSDSKTALAPVETLGVWASDQNNLTHVSGAIQNSWALEMDTSLNNSGLVNDSFDDGLSTTGNMHIAAGYPGMESSYTPLSNGAYKLNHTDPDYHLVSGEGSGYFWHHLEITFNPNGDGTANVTYKFNDKNLDGSKNTNTGTETATNPIASSNTFKIDLSNFNLKDGQKLRWGLVGRGTSKSISTLESVDTLVDAGITTDTIDTTQDKTLSGSNDYVNAGDNMTLRYNLKYKSGKVNWANIYSKIKIPANLTVTGGIINYSNGTSESLNASEVSNGTLAHQLSQSLNSSNDTATVDVYATTPSLVTKDTKVNGEVAAFFGDTYAGNVTTQDFTIRNNVTKDLNISSTSPTSTSIKKSDSATINGNLKYGNGSDFDSYGVDLYVNIDGKDQDTTQITPDTDKSELNFSEVLSGTTLGVGTHTVKIYAKDSYGNTSQTLTFTITVEDKYANVAAADDLKFQNMTSNYVGIVKRDGDWNIKVTTANSPWELTATAKKLVGSDGDDFDGSIIYKNGSSIQSMQDQIVRIGGSTEAQTGTIDIGKEYWKDSNDGVLLQSNAGDKKSPKYTGVITWTLTDDLEND</sequence>
<name>A0A1P8Q1K1_9LACO</name>
<dbReference type="KEGG" id="lalw:BTM29_03640"/>
<dbReference type="RefSeq" id="WP_076614205.1">
    <property type="nucleotide sequence ID" value="NZ_CP019323.1"/>
</dbReference>
<organism evidence="1 2">
    <name type="scientific">Companilactobacillus allii</name>
    <dbReference type="NCBI Taxonomy" id="1847728"/>
    <lineage>
        <taxon>Bacteria</taxon>
        <taxon>Bacillati</taxon>
        <taxon>Bacillota</taxon>
        <taxon>Bacilli</taxon>
        <taxon>Lactobacillales</taxon>
        <taxon>Lactobacillaceae</taxon>
        <taxon>Companilactobacillus</taxon>
    </lineage>
</organism>
<dbReference type="OrthoDB" id="2320587at2"/>
<reference evidence="2" key="1">
    <citation type="submission" date="2016-12" db="EMBL/GenBank/DDBJ databases">
        <authorList>
            <person name="Jung M.Y."/>
            <person name="Lee S.H."/>
        </authorList>
    </citation>
    <scope>NUCLEOTIDE SEQUENCE [LARGE SCALE GENOMIC DNA]</scope>
    <source>
        <strain evidence="2">WiKim39</strain>
    </source>
</reference>
<accession>A0A1P8Q1K1</accession>
<evidence type="ECO:0000313" key="2">
    <source>
        <dbReference type="Proteomes" id="UP000187499"/>
    </source>
</evidence>
<evidence type="ECO:0000313" key="1">
    <source>
        <dbReference type="EMBL" id="APX71701.1"/>
    </source>
</evidence>
<dbReference type="EMBL" id="CP019323">
    <property type="protein sequence ID" value="APX71701.1"/>
    <property type="molecule type" value="Genomic_DNA"/>
</dbReference>
<gene>
    <name evidence="1" type="ORF">BTM29_03640</name>
</gene>
<protein>
    <recommendedName>
        <fullName evidence="3">WxL domain-containing protein</fullName>
    </recommendedName>
</protein>
<evidence type="ECO:0008006" key="3">
    <source>
        <dbReference type="Google" id="ProtNLM"/>
    </source>
</evidence>
<dbReference type="AlphaFoldDB" id="A0A1P8Q1K1"/>
<dbReference type="Proteomes" id="UP000187499">
    <property type="component" value="Chromosome"/>
</dbReference>